<sequence>MLEDNVLDPAYASLQGLLNDLREAMEHDHYWASEAPYNHPEFLHEVFQRHILCFLINHRNEDFMELPTSGKPRGPVKSVPHAELSKTRENLLHGSGTGRGSGNSLKRSASGLGDSERAAKKGSQSKKG</sequence>
<protein>
    <submittedName>
        <fullName evidence="2">Uncharacterized protein</fullName>
    </submittedName>
</protein>
<proteinExistence type="predicted"/>
<accession>A0A0D2NG80</accession>
<gene>
    <name evidence="2" type="ORF">HYPSUDRAFT_48182</name>
</gene>
<reference evidence="3" key="1">
    <citation type="submission" date="2014-04" db="EMBL/GenBank/DDBJ databases">
        <title>Evolutionary Origins and Diversification of the Mycorrhizal Mutualists.</title>
        <authorList>
            <consortium name="DOE Joint Genome Institute"/>
            <consortium name="Mycorrhizal Genomics Consortium"/>
            <person name="Kohler A."/>
            <person name="Kuo A."/>
            <person name="Nagy L.G."/>
            <person name="Floudas D."/>
            <person name="Copeland A."/>
            <person name="Barry K.W."/>
            <person name="Cichocki N."/>
            <person name="Veneault-Fourrey C."/>
            <person name="LaButti K."/>
            <person name="Lindquist E.A."/>
            <person name="Lipzen A."/>
            <person name="Lundell T."/>
            <person name="Morin E."/>
            <person name="Murat C."/>
            <person name="Riley R."/>
            <person name="Ohm R."/>
            <person name="Sun H."/>
            <person name="Tunlid A."/>
            <person name="Henrissat B."/>
            <person name="Grigoriev I.V."/>
            <person name="Hibbett D.S."/>
            <person name="Martin F."/>
        </authorList>
    </citation>
    <scope>NUCLEOTIDE SEQUENCE [LARGE SCALE GENOMIC DNA]</scope>
    <source>
        <strain evidence="3">FD-334 SS-4</strain>
    </source>
</reference>
<dbReference type="OrthoDB" id="3066198at2759"/>
<evidence type="ECO:0000313" key="3">
    <source>
        <dbReference type="Proteomes" id="UP000054270"/>
    </source>
</evidence>
<dbReference type="Proteomes" id="UP000054270">
    <property type="component" value="Unassembled WGS sequence"/>
</dbReference>
<keyword evidence="3" id="KW-1185">Reference proteome</keyword>
<organism evidence="2 3">
    <name type="scientific">Hypholoma sublateritium (strain FD-334 SS-4)</name>
    <dbReference type="NCBI Taxonomy" id="945553"/>
    <lineage>
        <taxon>Eukaryota</taxon>
        <taxon>Fungi</taxon>
        <taxon>Dikarya</taxon>
        <taxon>Basidiomycota</taxon>
        <taxon>Agaricomycotina</taxon>
        <taxon>Agaricomycetes</taxon>
        <taxon>Agaricomycetidae</taxon>
        <taxon>Agaricales</taxon>
        <taxon>Agaricineae</taxon>
        <taxon>Strophariaceae</taxon>
        <taxon>Hypholoma</taxon>
    </lineage>
</organism>
<evidence type="ECO:0000256" key="1">
    <source>
        <dbReference type="SAM" id="MobiDB-lite"/>
    </source>
</evidence>
<dbReference type="AlphaFoldDB" id="A0A0D2NG80"/>
<name>A0A0D2NG80_HYPSF</name>
<evidence type="ECO:0000313" key="2">
    <source>
        <dbReference type="EMBL" id="KJA15651.1"/>
    </source>
</evidence>
<feature type="region of interest" description="Disordered" evidence="1">
    <location>
        <begin position="65"/>
        <end position="128"/>
    </location>
</feature>
<dbReference type="EMBL" id="KN817639">
    <property type="protein sequence ID" value="KJA15651.1"/>
    <property type="molecule type" value="Genomic_DNA"/>
</dbReference>